<organism evidence="2 3">
    <name type="scientific">Blyttiomyces helicus</name>
    <dbReference type="NCBI Taxonomy" id="388810"/>
    <lineage>
        <taxon>Eukaryota</taxon>
        <taxon>Fungi</taxon>
        <taxon>Fungi incertae sedis</taxon>
        <taxon>Chytridiomycota</taxon>
        <taxon>Chytridiomycota incertae sedis</taxon>
        <taxon>Chytridiomycetes</taxon>
        <taxon>Chytridiomycetes incertae sedis</taxon>
        <taxon>Blyttiomyces</taxon>
    </lineage>
</organism>
<gene>
    <name evidence="2" type="ORF">BDK51DRAFT_32718</name>
</gene>
<accession>A0A4P9WPR6</accession>
<protein>
    <submittedName>
        <fullName evidence="2">Uncharacterized protein</fullName>
    </submittedName>
</protein>
<dbReference type="EMBL" id="KZ993931">
    <property type="protein sequence ID" value="RKO94325.1"/>
    <property type="molecule type" value="Genomic_DNA"/>
</dbReference>
<evidence type="ECO:0000256" key="1">
    <source>
        <dbReference type="SAM" id="MobiDB-lite"/>
    </source>
</evidence>
<dbReference type="Proteomes" id="UP000269721">
    <property type="component" value="Unassembled WGS sequence"/>
</dbReference>
<keyword evidence="3" id="KW-1185">Reference proteome</keyword>
<sequence length="213" mass="24556">MSFTECGMSFDGHAEKLRLYTARLIPLCAKQLSELVGNKMEMRIWCFQSFHPLMVWPEPQENLLLEVFVQRSEVLCFQRTTLGFKQCPGEQTRQLGLRQWPGSSLSSCWRYCLKQYNQERRQAPRSPAIVPKLSWQRLSPTTFSMSVIMAISTLWQQCNPPQSRPNHHPAPPTSSHPQSIGAAPWMWRPVLPINQQLGQMKGHFAEEEDAESE</sequence>
<proteinExistence type="predicted"/>
<feature type="region of interest" description="Disordered" evidence="1">
    <location>
        <begin position="158"/>
        <end position="181"/>
    </location>
</feature>
<name>A0A4P9WPR6_9FUNG</name>
<evidence type="ECO:0000313" key="3">
    <source>
        <dbReference type="Proteomes" id="UP000269721"/>
    </source>
</evidence>
<dbReference type="AlphaFoldDB" id="A0A4P9WPR6"/>
<evidence type="ECO:0000313" key="2">
    <source>
        <dbReference type="EMBL" id="RKO94325.1"/>
    </source>
</evidence>
<reference evidence="3" key="1">
    <citation type="journal article" date="2018" name="Nat. Microbiol.">
        <title>Leveraging single-cell genomics to expand the fungal tree of life.</title>
        <authorList>
            <person name="Ahrendt S.R."/>
            <person name="Quandt C.A."/>
            <person name="Ciobanu D."/>
            <person name="Clum A."/>
            <person name="Salamov A."/>
            <person name="Andreopoulos B."/>
            <person name="Cheng J.F."/>
            <person name="Woyke T."/>
            <person name="Pelin A."/>
            <person name="Henrissat B."/>
            <person name="Reynolds N.K."/>
            <person name="Benny G.L."/>
            <person name="Smith M.E."/>
            <person name="James T.Y."/>
            <person name="Grigoriev I.V."/>
        </authorList>
    </citation>
    <scope>NUCLEOTIDE SEQUENCE [LARGE SCALE GENOMIC DNA]</scope>
</reference>